<dbReference type="RefSeq" id="WP_326505794.1">
    <property type="nucleotide sequence ID" value="NZ_JAWIIV010000005.1"/>
</dbReference>
<reference evidence="1 2" key="1">
    <citation type="submission" date="2023-10" db="EMBL/GenBank/DDBJ databases">
        <title>Noviherbaspirillum sp. CPCC 100848 genome assembly.</title>
        <authorList>
            <person name="Li X.Y."/>
            <person name="Fang X.M."/>
        </authorList>
    </citation>
    <scope>NUCLEOTIDE SEQUENCE [LARGE SCALE GENOMIC DNA]</scope>
    <source>
        <strain evidence="1 2">CPCC 100848</strain>
    </source>
</reference>
<keyword evidence="2" id="KW-1185">Reference proteome</keyword>
<accession>A0ABU6J6B7</accession>
<proteinExistence type="predicted"/>
<evidence type="ECO:0000313" key="1">
    <source>
        <dbReference type="EMBL" id="MEC4719070.1"/>
    </source>
</evidence>
<protein>
    <submittedName>
        <fullName evidence="1">Uncharacterized protein</fullName>
    </submittedName>
</protein>
<dbReference type="EMBL" id="JAWIIV010000005">
    <property type="protein sequence ID" value="MEC4719070.1"/>
    <property type="molecule type" value="Genomic_DNA"/>
</dbReference>
<name>A0ABU6J6B7_9BURK</name>
<dbReference type="Proteomes" id="UP001352263">
    <property type="component" value="Unassembled WGS sequence"/>
</dbReference>
<evidence type="ECO:0000313" key="2">
    <source>
        <dbReference type="Proteomes" id="UP001352263"/>
    </source>
</evidence>
<organism evidence="1 2">
    <name type="scientific">Noviherbaspirillum album</name>
    <dbReference type="NCBI Taxonomy" id="3080276"/>
    <lineage>
        <taxon>Bacteria</taxon>
        <taxon>Pseudomonadati</taxon>
        <taxon>Pseudomonadota</taxon>
        <taxon>Betaproteobacteria</taxon>
        <taxon>Burkholderiales</taxon>
        <taxon>Oxalobacteraceae</taxon>
        <taxon>Noviherbaspirillum</taxon>
    </lineage>
</organism>
<sequence length="327" mass="35597">MNSTPVDVLEQLPDLQEGMHAPGYFGLARDRAMIGYASRQEKWDARLEQYTVAPALTVDYGRALSRRFGAGGTLTHREAQSELVVNGIFAPKNNVRFRIAGSQLRSDAAGMPGVDSVQQQGYLLGAKKYWDSYQYLSDLGISAYSVEASAAASSAVSTLTDPDTLDAGVAGMQLPSSGRTDGYQLSLNLRPSSESKLELKHDLSQASVFTDATAIRSDSQSSSRIRYSHFFGNCLQLHGGFTSTTSAERFDLTLTRDKWNLHFIREQNGASDSTSMRIGYVLPLGRQPNVKRQCGSVGAPRFDSIVNATTKRPAQLPAEPIAIGTFR</sequence>
<comment type="caution">
    <text evidence="1">The sequence shown here is derived from an EMBL/GenBank/DDBJ whole genome shotgun (WGS) entry which is preliminary data.</text>
</comment>
<gene>
    <name evidence="1" type="ORF">RY831_07915</name>
</gene>